<feature type="compositionally biased region" description="Basic residues" evidence="1">
    <location>
        <begin position="351"/>
        <end position="361"/>
    </location>
</feature>
<proteinExistence type="predicted"/>
<feature type="compositionally biased region" description="Low complexity" evidence="1">
    <location>
        <begin position="284"/>
        <end position="309"/>
    </location>
</feature>
<comment type="caution">
    <text evidence="2">The sequence shown here is derived from an EMBL/GenBank/DDBJ whole genome shotgun (WGS) entry which is preliminary data.</text>
</comment>
<feature type="compositionally biased region" description="Polar residues" evidence="1">
    <location>
        <begin position="310"/>
        <end position="338"/>
    </location>
</feature>
<dbReference type="Proteomes" id="UP000658793">
    <property type="component" value="Unassembled WGS sequence"/>
</dbReference>
<protein>
    <recommendedName>
        <fullName evidence="4">ParB/Sulfiredoxin domain-containing protein</fullName>
    </recommendedName>
</protein>
<evidence type="ECO:0000256" key="1">
    <source>
        <dbReference type="SAM" id="MobiDB-lite"/>
    </source>
</evidence>
<gene>
    <name evidence="2" type="ORF">GCM10008015_26650</name>
</gene>
<name>A0ABQ1HQ46_9FLAO</name>
<evidence type="ECO:0000313" key="3">
    <source>
        <dbReference type="Proteomes" id="UP000658793"/>
    </source>
</evidence>
<feature type="region of interest" description="Disordered" evidence="1">
    <location>
        <begin position="284"/>
        <end position="361"/>
    </location>
</feature>
<accession>A0ABQ1HQ46</accession>
<dbReference type="RefSeq" id="WP_188494842.1">
    <property type="nucleotide sequence ID" value="NZ_BMGA01000008.1"/>
</dbReference>
<keyword evidence="3" id="KW-1185">Reference proteome</keyword>
<evidence type="ECO:0008006" key="4">
    <source>
        <dbReference type="Google" id="ProtNLM"/>
    </source>
</evidence>
<evidence type="ECO:0000313" key="2">
    <source>
        <dbReference type="EMBL" id="GGA84530.1"/>
    </source>
</evidence>
<dbReference type="EMBL" id="BMGA01000008">
    <property type="protein sequence ID" value="GGA84530.1"/>
    <property type="molecule type" value="Genomic_DNA"/>
</dbReference>
<reference evidence="3" key="1">
    <citation type="journal article" date="2019" name="Int. J. Syst. Evol. Microbiol.">
        <title>The Global Catalogue of Microorganisms (GCM) 10K type strain sequencing project: providing services to taxonomists for standard genome sequencing and annotation.</title>
        <authorList>
            <consortium name="The Broad Institute Genomics Platform"/>
            <consortium name="The Broad Institute Genome Sequencing Center for Infectious Disease"/>
            <person name="Wu L."/>
            <person name="Ma J."/>
        </authorList>
    </citation>
    <scope>NUCLEOTIDE SEQUENCE [LARGE SCALE GENOMIC DNA]</scope>
    <source>
        <strain evidence="3">CGMCC 1.12811</strain>
    </source>
</reference>
<sequence length="511" mass="57824">MAKSNLQNINIEDLSLDTHNPRFGELYVGNNTEEDLINYLLYNESGVEVAKNIVSAGEFYLDRPLWVIQKGEKYLVKDGNRRCAAIKALETPGIYELDLPRTSYKQLPALVYNDEESLNKRIFLEHANSTFRSWERIAKALEVYKLFKSDGASLQNLSEIDSQPGQLIKLASFYKSAVEFGENNLRRLLTRGRGKTGGRTIIFERLFKYSQKCGYKFKNSPSFEIVVEDIETFKKYIVALVKLLESDAEYQIKTDVIDSEKESFMKRLKPFGFDYFYVPIEKNTPPTSTPSDTSNGNSTGINTGNQNNGVENTEMNNPSSADNTVQASSSDNNTNGNSPAAKPAGTPRPSFKTRPRLRRKGIPAGIKNRINECYDLNSTSNCIAKLALVRITYECTLKYIVEHTTYGSKSNKLSNSNHFQSAFKNKQGIKLPSTNFDELEKQFIKLIKDNGIKRTFETFNLDHLQQIIHNYNVVGIPQNATSYADQLIPLLEFMLAENKVFLDSIELSNIS</sequence>
<organism evidence="2 3">
    <name type="scientific">Flavobacterium palustre</name>
    <dbReference type="NCBI Taxonomy" id="1476463"/>
    <lineage>
        <taxon>Bacteria</taxon>
        <taxon>Pseudomonadati</taxon>
        <taxon>Bacteroidota</taxon>
        <taxon>Flavobacteriia</taxon>
        <taxon>Flavobacteriales</taxon>
        <taxon>Flavobacteriaceae</taxon>
        <taxon>Flavobacterium</taxon>
    </lineage>
</organism>